<dbReference type="EMBL" id="SRLO01001263">
    <property type="protein sequence ID" value="TNN39632.1"/>
    <property type="molecule type" value="Genomic_DNA"/>
</dbReference>
<sequence>MSSVSSGCPCSRVGRRCVSERERSGGQSEWKVQPVRWVVVVEVLVVVVLGGGGVGGALQLPAQLTPETMAGEEEACDRSGKKKKKKEN</sequence>
<evidence type="ECO:0000256" key="1">
    <source>
        <dbReference type="SAM" id="MobiDB-lite"/>
    </source>
</evidence>
<keyword evidence="2" id="KW-1133">Transmembrane helix</keyword>
<reference evidence="3 4" key="1">
    <citation type="submission" date="2019-03" db="EMBL/GenBank/DDBJ databases">
        <title>First draft genome of Liparis tanakae, snailfish: a comprehensive survey of snailfish specific genes.</title>
        <authorList>
            <person name="Kim W."/>
            <person name="Song I."/>
            <person name="Jeong J.-H."/>
            <person name="Kim D."/>
            <person name="Kim S."/>
            <person name="Ryu S."/>
            <person name="Song J.Y."/>
            <person name="Lee S.K."/>
        </authorList>
    </citation>
    <scope>NUCLEOTIDE SEQUENCE [LARGE SCALE GENOMIC DNA]</scope>
    <source>
        <tissue evidence="3">Muscle</tissue>
    </source>
</reference>
<feature type="region of interest" description="Disordered" evidence="1">
    <location>
        <begin position="1"/>
        <end position="28"/>
    </location>
</feature>
<organism evidence="3 4">
    <name type="scientific">Liparis tanakae</name>
    <name type="common">Tanaka's snailfish</name>
    <dbReference type="NCBI Taxonomy" id="230148"/>
    <lineage>
        <taxon>Eukaryota</taxon>
        <taxon>Metazoa</taxon>
        <taxon>Chordata</taxon>
        <taxon>Craniata</taxon>
        <taxon>Vertebrata</taxon>
        <taxon>Euteleostomi</taxon>
        <taxon>Actinopterygii</taxon>
        <taxon>Neopterygii</taxon>
        <taxon>Teleostei</taxon>
        <taxon>Neoteleostei</taxon>
        <taxon>Acanthomorphata</taxon>
        <taxon>Eupercaria</taxon>
        <taxon>Perciformes</taxon>
        <taxon>Cottioidei</taxon>
        <taxon>Cottales</taxon>
        <taxon>Liparidae</taxon>
        <taxon>Liparis</taxon>
    </lineage>
</organism>
<keyword evidence="4" id="KW-1185">Reference proteome</keyword>
<keyword evidence="2" id="KW-0472">Membrane</keyword>
<protein>
    <submittedName>
        <fullName evidence="3">Uncharacterized protein</fullName>
    </submittedName>
</protein>
<evidence type="ECO:0000313" key="3">
    <source>
        <dbReference type="EMBL" id="TNN39632.1"/>
    </source>
</evidence>
<feature type="transmembrane region" description="Helical" evidence="2">
    <location>
        <begin position="37"/>
        <end position="60"/>
    </location>
</feature>
<accession>A0A4Z2FGY9</accession>
<evidence type="ECO:0000256" key="2">
    <source>
        <dbReference type="SAM" id="Phobius"/>
    </source>
</evidence>
<evidence type="ECO:0000313" key="4">
    <source>
        <dbReference type="Proteomes" id="UP000314294"/>
    </source>
</evidence>
<dbReference type="Proteomes" id="UP000314294">
    <property type="component" value="Unassembled WGS sequence"/>
</dbReference>
<name>A0A4Z2FGY9_9TELE</name>
<feature type="region of interest" description="Disordered" evidence="1">
    <location>
        <begin position="68"/>
        <end position="88"/>
    </location>
</feature>
<dbReference type="AlphaFoldDB" id="A0A4Z2FGY9"/>
<keyword evidence="2" id="KW-0812">Transmembrane</keyword>
<proteinExistence type="predicted"/>
<gene>
    <name evidence="3" type="ORF">EYF80_050207</name>
</gene>
<comment type="caution">
    <text evidence="3">The sequence shown here is derived from an EMBL/GenBank/DDBJ whole genome shotgun (WGS) entry which is preliminary data.</text>
</comment>